<protein>
    <recommendedName>
        <fullName evidence="2">D-arabinono-1,4-lactone oxidase</fullName>
        <ecNumber evidence="2">1.1.3.37</ecNumber>
    </recommendedName>
    <alternativeName>
        <fullName evidence="4">L-galactono-gamma-lactone oxidase</fullName>
    </alternativeName>
</protein>
<dbReference type="Pfam" id="PF04030">
    <property type="entry name" value="ALO"/>
    <property type="match status" value="1"/>
</dbReference>
<feature type="domain" description="FAD-binding PCMH-type" evidence="5">
    <location>
        <begin position="28"/>
        <end position="266"/>
    </location>
</feature>
<dbReference type="PIRSF" id="PIRSF000136">
    <property type="entry name" value="LGO_GLO"/>
    <property type="match status" value="1"/>
</dbReference>
<dbReference type="EC" id="1.1.3.37" evidence="2"/>
<dbReference type="Gene3D" id="3.30.465.10">
    <property type="match status" value="1"/>
</dbReference>
<dbReference type="GO" id="GO:0071949">
    <property type="term" value="F:FAD binding"/>
    <property type="evidence" value="ECO:0007669"/>
    <property type="project" value="InterPro"/>
</dbReference>
<dbReference type="PANTHER" id="PTHR43762:SF1">
    <property type="entry name" value="D-ARABINONO-1,4-LACTONE OXIDASE"/>
    <property type="match status" value="1"/>
</dbReference>
<evidence type="ECO:0000313" key="6">
    <source>
        <dbReference type="EMBL" id="EFX00925.1"/>
    </source>
</evidence>
<gene>
    <name evidence="6" type="ORF">CMQ_2006</name>
</gene>
<dbReference type="InterPro" id="IPR010031">
    <property type="entry name" value="FAD_lactone_oxidase-like"/>
</dbReference>
<dbReference type="GO" id="GO:0003885">
    <property type="term" value="F:D-arabinono-1,4-lactone oxidase activity"/>
    <property type="evidence" value="ECO:0007669"/>
    <property type="project" value="UniProtKB-EC"/>
</dbReference>
<dbReference type="Pfam" id="PF01565">
    <property type="entry name" value="FAD_binding_4"/>
    <property type="match status" value="2"/>
</dbReference>
<evidence type="ECO:0000256" key="3">
    <source>
        <dbReference type="ARBA" id="ARBA00023002"/>
    </source>
</evidence>
<dbReference type="InterPro" id="IPR016169">
    <property type="entry name" value="FAD-bd_PCMH_sub2"/>
</dbReference>
<dbReference type="AlphaFoldDB" id="F0XNE3"/>
<dbReference type="InterPro" id="IPR036318">
    <property type="entry name" value="FAD-bd_PCMH-like_sf"/>
</dbReference>
<dbReference type="EMBL" id="GL629795">
    <property type="protein sequence ID" value="EFX00925.1"/>
    <property type="molecule type" value="Genomic_DNA"/>
</dbReference>
<dbReference type="Gene3D" id="3.30.43.10">
    <property type="entry name" value="Uridine Diphospho-n-acetylenolpyruvylglucosamine Reductase, domain 2"/>
    <property type="match status" value="1"/>
</dbReference>
<dbReference type="InterPro" id="IPR007173">
    <property type="entry name" value="ALO_C"/>
</dbReference>
<dbReference type="RefSeq" id="XP_014170407.1">
    <property type="nucleotide sequence ID" value="XM_014314932.1"/>
</dbReference>
<proteinExistence type="predicted"/>
<evidence type="ECO:0000256" key="2">
    <source>
        <dbReference type="ARBA" id="ARBA00013136"/>
    </source>
</evidence>
<dbReference type="PROSITE" id="PS51387">
    <property type="entry name" value="FAD_PCMH"/>
    <property type="match status" value="1"/>
</dbReference>
<evidence type="ECO:0000259" key="5">
    <source>
        <dbReference type="PROSITE" id="PS51387"/>
    </source>
</evidence>
<name>F0XNE3_GROCL</name>
<dbReference type="PANTHER" id="PTHR43762">
    <property type="entry name" value="L-GULONOLACTONE OXIDASE"/>
    <property type="match status" value="1"/>
</dbReference>
<dbReference type="GeneID" id="25974948"/>
<dbReference type="InterPro" id="IPR006094">
    <property type="entry name" value="Oxid_FAD_bind_N"/>
</dbReference>
<dbReference type="eggNOG" id="KOG4730">
    <property type="taxonomic scope" value="Eukaryota"/>
</dbReference>
<dbReference type="HOGENOM" id="CLU_003896_2_0_1"/>
<evidence type="ECO:0000256" key="1">
    <source>
        <dbReference type="ARBA" id="ARBA00005083"/>
    </source>
</evidence>
<dbReference type="InterPro" id="IPR016167">
    <property type="entry name" value="FAD-bd_PCMH_sub1"/>
</dbReference>
<dbReference type="InParanoid" id="F0XNE3"/>
<accession>F0XNE3</accession>
<dbReference type="Proteomes" id="UP000007796">
    <property type="component" value="Unassembled WGS sequence"/>
</dbReference>
<reference evidence="6 7" key="1">
    <citation type="journal article" date="2011" name="Proc. Natl. Acad. Sci. U.S.A.">
        <title>Genome and transcriptome analyses of the mountain pine beetle-fungal symbiont Grosmannia clavigera, a lodgepole pine pathogen.</title>
        <authorList>
            <person name="DiGuistini S."/>
            <person name="Wang Y."/>
            <person name="Liao N.Y."/>
            <person name="Taylor G."/>
            <person name="Tanguay P."/>
            <person name="Feau N."/>
            <person name="Henrissat B."/>
            <person name="Chan S.K."/>
            <person name="Hesse-Orce U."/>
            <person name="Alamouti S.M."/>
            <person name="Tsui C.K.M."/>
            <person name="Docking R.T."/>
            <person name="Levasseur A."/>
            <person name="Haridas S."/>
            <person name="Robertson G."/>
            <person name="Birol I."/>
            <person name="Holt R.A."/>
            <person name="Marra M.A."/>
            <person name="Hamelin R.C."/>
            <person name="Hirst M."/>
            <person name="Jones S.J.M."/>
            <person name="Bohlmann J."/>
            <person name="Breuil C."/>
        </authorList>
    </citation>
    <scope>NUCLEOTIDE SEQUENCE [LARGE SCALE GENOMIC DNA]</scope>
    <source>
        <strain evidence="7">kw1407 / UAMH 11150</strain>
    </source>
</reference>
<dbReference type="UniPathway" id="UPA00771">
    <property type="reaction ID" value="UER00766"/>
</dbReference>
<dbReference type="GO" id="GO:0016020">
    <property type="term" value="C:membrane"/>
    <property type="evidence" value="ECO:0007669"/>
    <property type="project" value="InterPro"/>
</dbReference>
<dbReference type="STRING" id="655863.F0XNE3"/>
<sequence length="545" mass="59541">MALRIDNTEANITFENGNPVWANCVNEQRSLPLAIVKPETLQQLVGILTDAHRLGHRVHAAGSGHSFSDITNCDNAVLVSMQLLRRLSMVDNGEDGIVAITPPTSISPNDDARARFNAIVSRLRDPGDTANRSRKLARVQAGITIRDLNTELDNRNLSLLNMGGYDGQTLAGAMSTATHGSGITYGPLPSFVRAIVLVSENGTVYQIEPGDNSVGNGPLSNSSIFPNAVDGVPVVLKQDNDWFRAALVSIGCLGVIYSYVIEVRDAFFIREMRTATKWDDIRKELLPELWAPVAPIVAGADHFELVLNPYMSWSHSSCIRVERMRMNGKARKSGERKDWLGALLVQFSIYSVSGLVGLLNRLPVVSPIAINKAIATLVESDPYIDKSFRVFNLGAANGIKAQALELHCNAAQCVPVIDNLLTVFNEEAKRHNWYMAGPLGIRFTGPSDAFLAPETGRMTCSIELDMLVGVETGASLAQSIKEHVCTNDTSSVRVHWGLDLGLVTADDVRAWYPDFPAWHAVYQQLNSTGMFNNKFTDRIGISTPD</sequence>
<organism evidence="7">
    <name type="scientific">Grosmannia clavigera (strain kw1407 / UAMH 11150)</name>
    <name type="common">Blue stain fungus</name>
    <name type="synonym">Graphiocladiella clavigera</name>
    <dbReference type="NCBI Taxonomy" id="655863"/>
    <lineage>
        <taxon>Eukaryota</taxon>
        <taxon>Fungi</taxon>
        <taxon>Dikarya</taxon>
        <taxon>Ascomycota</taxon>
        <taxon>Pezizomycotina</taxon>
        <taxon>Sordariomycetes</taxon>
        <taxon>Sordariomycetidae</taxon>
        <taxon>Ophiostomatales</taxon>
        <taxon>Ophiostomataceae</taxon>
        <taxon>Leptographium</taxon>
    </lineage>
</organism>
<comment type="pathway">
    <text evidence="1">Cofactor biosynthesis; D-erythroascorbate biosynthesis; dehydro-D-arabinono-1,4-lactone from D-arabinose: step 2/2.</text>
</comment>
<dbReference type="OrthoDB" id="610608at2759"/>
<evidence type="ECO:0000313" key="7">
    <source>
        <dbReference type="Proteomes" id="UP000007796"/>
    </source>
</evidence>
<dbReference type="InterPro" id="IPR016166">
    <property type="entry name" value="FAD-bd_PCMH"/>
</dbReference>
<evidence type="ECO:0000256" key="4">
    <source>
        <dbReference type="ARBA" id="ARBA00033418"/>
    </source>
</evidence>
<keyword evidence="3" id="KW-0560">Oxidoreductase</keyword>
<dbReference type="SUPFAM" id="SSF56176">
    <property type="entry name" value="FAD-binding/transporter-associated domain-like"/>
    <property type="match status" value="1"/>
</dbReference>
<keyword evidence="7" id="KW-1185">Reference proteome</keyword>